<keyword evidence="2" id="KW-0812">Transmembrane</keyword>
<feature type="region of interest" description="Disordered" evidence="1">
    <location>
        <begin position="299"/>
        <end position="326"/>
    </location>
</feature>
<keyword evidence="4" id="KW-1185">Reference proteome</keyword>
<evidence type="ECO:0000313" key="4">
    <source>
        <dbReference type="Proteomes" id="UP000762676"/>
    </source>
</evidence>
<comment type="caution">
    <text evidence="3">The sequence shown here is derived from an EMBL/GenBank/DDBJ whole genome shotgun (WGS) entry which is preliminary data.</text>
</comment>
<name>A0AAV4HJG8_9GAST</name>
<dbReference type="EMBL" id="BMAT01002039">
    <property type="protein sequence ID" value="GFR97774.1"/>
    <property type="molecule type" value="Genomic_DNA"/>
</dbReference>
<feature type="compositionally biased region" description="Low complexity" evidence="1">
    <location>
        <begin position="305"/>
        <end position="318"/>
    </location>
</feature>
<feature type="region of interest" description="Disordered" evidence="1">
    <location>
        <begin position="121"/>
        <end position="171"/>
    </location>
</feature>
<feature type="compositionally biased region" description="Low complexity" evidence="1">
    <location>
        <begin position="233"/>
        <end position="255"/>
    </location>
</feature>
<accession>A0AAV4HJG8</accession>
<keyword evidence="2" id="KW-0472">Membrane</keyword>
<feature type="region of interest" description="Disordered" evidence="1">
    <location>
        <begin position="343"/>
        <end position="368"/>
    </location>
</feature>
<feature type="compositionally biased region" description="Low complexity" evidence="1">
    <location>
        <begin position="143"/>
        <end position="154"/>
    </location>
</feature>
<organism evidence="3 4">
    <name type="scientific">Elysia marginata</name>
    <dbReference type="NCBI Taxonomy" id="1093978"/>
    <lineage>
        <taxon>Eukaryota</taxon>
        <taxon>Metazoa</taxon>
        <taxon>Spiralia</taxon>
        <taxon>Lophotrochozoa</taxon>
        <taxon>Mollusca</taxon>
        <taxon>Gastropoda</taxon>
        <taxon>Heterobranchia</taxon>
        <taxon>Euthyneura</taxon>
        <taxon>Panpulmonata</taxon>
        <taxon>Sacoglossa</taxon>
        <taxon>Placobranchoidea</taxon>
        <taxon>Plakobranchidae</taxon>
        <taxon>Elysia</taxon>
    </lineage>
</organism>
<reference evidence="3 4" key="1">
    <citation type="journal article" date="2021" name="Elife">
        <title>Chloroplast acquisition without the gene transfer in kleptoplastic sea slugs, Plakobranchus ocellatus.</title>
        <authorList>
            <person name="Maeda T."/>
            <person name="Takahashi S."/>
            <person name="Yoshida T."/>
            <person name="Shimamura S."/>
            <person name="Takaki Y."/>
            <person name="Nagai Y."/>
            <person name="Toyoda A."/>
            <person name="Suzuki Y."/>
            <person name="Arimoto A."/>
            <person name="Ishii H."/>
            <person name="Satoh N."/>
            <person name="Nishiyama T."/>
            <person name="Hasebe M."/>
            <person name="Maruyama T."/>
            <person name="Minagawa J."/>
            <person name="Obokata J."/>
            <person name="Shigenobu S."/>
        </authorList>
    </citation>
    <scope>NUCLEOTIDE SEQUENCE [LARGE SCALE GENOMIC DNA]</scope>
</reference>
<feature type="transmembrane region" description="Helical" evidence="2">
    <location>
        <begin position="178"/>
        <end position="203"/>
    </location>
</feature>
<dbReference type="AlphaFoldDB" id="A0AAV4HJG8"/>
<evidence type="ECO:0000256" key="1">
    <source>
        <dbReference type="SAM" id="MobiDB-lite"/>
    </source>
</evidence>
<feature type="region of interest" description="Disordered" evidence="1">
    <location>
        <begin position="228"/>
        <end position="276"/>
    </location>
</feature>
<dbReference type="Proteomes" id="UP000762676">
    <property type="component" value="Unassembled WGS sequence"/>
</dbReference>
<protein>
    <submittedName>
        <fullName evidence="3">Uncharacterized protein</fullName>
    </submittedName>
</protein>
<keyword evidence="2" id="KW-1133">Transmembrane helix</keyword>
<feature type="compositionally biased region" description="Basic residues" evidence="1">
    <location>
        <begin position="350"/>
        <end position="360"/>
    </location>
</feature>
<gene>
    <name evidence="3" type="ORF">ElyMa_001001800</name>
</gene>
<evidence type="ECO:0000256" key="2">
    <source>
        <dbReference type="SAM" id="Phobius"/>
    </source>
</evidence>
<sequence length="394" mass="42282">MASTIWTLCCDHRAVPLHCAWRPLRRAICHVLVFINVQVTCSLFLILTFALTPTLGASSDTTTRPKLGNSLNMMNANGNGSGTYGEFKSPNNSSFGNNLTGGQKLFNSRAQDFPSLKLQNENVDSSQSSSVKNQTLPATNAEAKTQQNGKNNANNKKKVEPRSSQNPVSGRREIKREFPVALVTAASVAAFCILLFFLLAYIWHTKQLDSRARKLAIRLAADAEEGRRAMGHSGPSCRNCGSSSGGRIASSSSSGRYTLAPPLVRPDSISSSHDKGQYEPLTCTSTSIGGGLGIDADGDRVIGPDSISGRSSVGVSESEAGDSEDVFEPACSLPVIPPDRLRGLRSGGRGAHRKWSRSKKGCSGSASFEKRDSAVTDKEILTHFASRRHSTFFI</sequence>
<feature type="transmembrane region" description="Helical" evidence="2">
    <location>
        <begin position="31"/>
        <end position="51"/>
    </location>
</feature>
<evidence type="ECO:0000313" key="3">
    <source>
        <dbReference type="EMBL" id="GFR97774.1"/>
    </source>
</evidence>
<proteinExistence type="predicted"/>
<feature type="compositionally biased region" description="Polar residues" evidence="1">
    <location>
        <begin position="121"/>
        <end position="138"/>
    </location>
</feature>